<organism evidence="2 3">
    <name type="scientific">Aquibium oceanicum</name>
    <dbReference type="NCBI Taxonomy" id="1670800"/>
    <lineage>
        <taxon>Bacteria</taxon>
        <taxon>Pseudomonadati</taxon>
        <taxon>Pseudomonadota</taxon>
        <taxon>Alphaproteobacteria</taxon>
        <taxon>Hyphomicrobiales</taxon>
        <taxon>Phyllobacteriaceae</taxon>
        <taxon>Aquibium</taxon>
    </lineage>
</organism>
<dbReference type="STRING" id="1670800.BSQ44_05460"/>
<comment type="pathway">
    <text evidence="1">Cell wall biogenesis; peptidoglycan biosynthesis.</text>
</comment>
<dbReference type="RefSeq" id="WP_072602294.1">
    <property type="nucleotide sequence ID" value="NZ_CP018171.1"/>
</dbReference>
<dbReference type="Pfam" id="PF10997">
    <property type="entry name" value="Amj"/>
    <property type="match status" value="1"/>
</dbReference>
<feature type="transmembrane region" description="Helical" evidence="1">
    <location>
        <begin position="80"/>
        <end position="101"/>
    </location>
</feature>
<dbReference type="InterPro" id="IPR021260">
    <property type="entry name" value="Amj"/>
</dbReference>
<comment type="similarity">
    <text evidence="1">Belongs to the Amj family.</text>
</comment>
<keyword evidence="1" id="KW-0961">Cell wall biogenesis/degradation</keyword>
<dbReference type="AlphaFoldDB" id="A0A1L3SNH4"/>
<keyword evidence="1" id="KW-1133">Transmembrane helix</keyword>
<dbReference type="GO" id="GO:0009252">
    <property type="term" value="P:peptidoglycan biosynthetic process"/>
    <property type="evidence" value="ECO:0007669"/>
    <property type="project" value="UniProtKB-UniRule"/>
</dbReference>
<protein>
    <recommendedName>
        <fullName evidence="1">Lipid II flippase Amj</fullName>
    </recommendedName>
</protein>
<dbReference type="Proteomes" id="UP000182840">
    <property type="component" value="Chromosome"/>
</dbReference>
<dbReference type="GO" id="GO:0005886">
    <property type="term" value="C:plasma membrane"/>
    <property type="evidence" value="ECO:0007669"/>
    <property type="project" value="UniProtKB-SubCell"/>
</dbReference>
<feature type="transmembrane region" description="Helical" evidence="1">
    <location>
        <begin position="235"/>
        <end position="264"/>
    </location>
</feature>
<comment type="function">
    <text evidence="1">Involved in peptidoglycan biosynthesis. Transports lipid-linked peptidoglycan precursors from the inner to the outer leaflet of the cytoplasmic membrane.</text>
</comment>
<keyword evidence="1" id="KW-0813">Transport</keyword>
<keyword evidence="3" id="KW-1185">Reference proteome</keyword>
<feature type="transmembrane region" description="Helical" evidence="1">
    <location>
        <begin position="32"/>
        <end position="51"/>
    </location>
</feature>
<feature type="transmembrane region" description="Helical" evidence="1">
    <location>
        <begin position="160"/>
        <end position="181"/>
    </location>
</feature>
<reference evidence="3" key="1">
    <citation type="submission" date="2016-11" db="EMBL/GenBank/DDBJ databases">
        <title>Mesorhizobium oceanicum sp. nov., isolated from deep seawater in South China Sea.</title>
        <authorList>
            <person name="Fu G.-Y."/>
        </authorList>
    </citation>
    <scope>NUCLEOTIDE SEQUENCE [LARGE SCALE GENOMIC DNA]</scope>
    <source>
        <strain evidence="3">B7</strain>
    </source>
</reference>
<keyword evidence="1" id="KW-0812">Transmembrane</keyword>
<keyword evidence="1" id="KW-1003">Cell membrane</keyword>
<dbReference type="OrthoDB" id="7888986at2"/>
<accession>A0A1L3SNH4</accession>
<feature type="transmembrane region" description="Helical" evidence="1">
    <location>
        <begin position="6"/>
        <end position="25"/>
    </location>
</feature>
<dbReference type="GO" id="GO:0071555">
    <property type="term" value="P:cell wall organization"/>
    <property type="evidence" value="ECO:0007669"/>
    <property type="project" value="UniProtKB-KW"/>
</dbReference>
<proteinExistence type="inferred from homology"/>
<evidence type="ECO:0000256" key="1">
    <source>
        <dbReference type="HAMAP-Rule" id="MF_02077"/>
    </source>
</evidence>
<dbReference type="UniPathway" id="UPA00219"/>
<name>A0A1L3SNH4_9HYPH</name>
<dbReference type="HAMAP" id="MF_02077">
    <property type="entry name" value="Amj_flippase"/>
    <property type="match status" value="1"/>
</dbReference>
<keyword evidence="1" id="KW-0573">Peptidoglycan synthesis</keyword>
<comment type="subcellular location">
    <subcellularLocation>
        <location evidence="1">Cell membrane</location>
        <topology evidence="1">Multi-pass membrane protein</topology>
    </subcellularLocation>
</comment>
<dbReference type="EMBL" id="CP018171">
    <property type="protein sequence ID" value="APH70885.1"/>
    <property type="molecule type" value="Genomic_DNA"/>
</dbReference>
<keyword evidence="1" id="KW-0133">Cell shape</keyword>
<dbReference type="GO" id="GO:0008360">
    <property type="term" value="P:regulation of cell shape"/>
    <property type="evidence" value="ECO:0007669"/>
    <property type="project" value="UniProtKB-KW"/>
</dbReference>
<feature type="transmembrane region" description="Helical" evidence="1">
    <location>
        <begin position="193"/>
        <end position="215"/>
    </location>
</feature>
<evidence type="ECO:0000313" key="2">
    <source>
        <dbReference type="EMBL" id="APH70885.1"/>
    </source>
</evidence>
<sequence length="267" mass="28520">MDIQLAFILALTFVIHLIGTLAYAFRIAGIRTGNIAIAFSLFNILVLVSRISNSFQAPFLAKRVETAIVDPALHHLALDFALVIAAASLATLAGGLLIPSFQRYSTAAVGAFRRTRSVPRLMVRALTPRGMVLLSESAALPRYANVWQLRLGGAVPAGIVLLNVAVTALWTVGVLAAIYAGSLEPQFRVTASTLSAIINGLATIMMFVVIDPFLAGLTDDVAAGRASERDFRRAVIWMVVSRLAGTLLAQALLFPSALLIAWVARLI</sequence>
<gene>
    <name evidence="1" type="primary">amj</name>
    <name evidence="2" type="ORF">BSQ44_05460</name>
</gene>
<evidence type="ECO:0000313" key="3">
    <source>
        <dbReference type="Proteomes" id="UP000182840"/>
    </source>
</evidence>
<keyword evidence="1" id="KW-0472">Membrane</keyword>
<dbReference type="GO" id="GO:0015648">
    <property type="term" value="F:lipid-linked peptidoglycan transporter activity"/>
    <property type="evidence" value="ECO:0007669"/>
    <property type="project" value="UniProtKB-UniRule"/>
</dbReference>
<dbReference type="KEGG" id="meso:BSQ44_05460"/>